<organism evidence="1 2">
    <name type="scientific">Setaria viridis</name>
    <name type="common">Green bristlegrass</name>
    <name type="synonym">Setaria italica subsp. viridis</name>
    <dbReference type="NCBI Taxonomy" id="4556"/>
    <lineage>
        <taxon>Eukaryota</taxon>
        <taxon>Viridiplantae</taxon>
        <taxon>Streptophyta</taxon>
        <taxon>Embryophyta</taxon>
        <taxon>Tracheophyta</taxon>
        <taxon>Spermatophyta</taxon>
        <taxon>Magnoliopsida</taxon>
        <taxon>Liliopsida</taxon>
        <taxon>Poales</taxon>
        <taxon>Poaceae</taxon>
        <taxon>PACMAD clade</taxon>
        <taxon>Panicoideae</taxon>
        <taxon>Panicodae</taxon>
        <taxon>Paniceae</taxon>
        <taxon>Cenchrinae</taxon>
        <taxon>Setaria</taxon>
    </lineage>
</organism>
<keyword evidence="2" id="KW-1185">Reference proteome</keyword>
<protein>
    <submittedName>
        <fullName evidence="1">Uncharacterized protein</fullName>
    </submittedName>
</protein>
<proteinExistence type="predicted"/>
<sequence length="90" mass="10079">MRTEGQSSARDAREAGAWRDSVQTPWAVSPLLCWPGWLGAKFVQLQRINRQQLLRISSNSSSARGAPWRGSPQGPCCWCAKCLCYLIWAL</sequence>
<accession>A0A4U6VVA8</accession>
<dbReference type="AlphaFoldDB" id="A0A4U6VVA8"/>
<gene>
    <name evidence="1" type="ORF">SEVIR_2G186500v2</name>
</gene>
<evidence type="ECO:0000313" key="2">
    <source>
        <dbReference type="Proteomes" id="UP000298652"/>
    </source>
</evidence>
<dbReference type="EMBL" id="CM016553">
    <property type="protein sequence ID" value="TKW32725.1"/>
    <property type="molecule type" value="Genomic_DNA"/>
</dbReference>
<dbReference type="Gramene" id="TKW32724">
    <property type="protein sequence ID" value="TKW32724"/>
    <property type="gene ID" value="SEVIR_2G186500v2"/>
</dbReference>
<reference evidence="1 2" key="1">
    <citation type="submission" date="2019-03" db="EMBL/GenBank/DDBJ databases">
        <title>WGS assembly of Setaria viridis.</title>
        <authorList>
            <person name="Huang P."/>
            <person name="Jenkins J."/>
            <person name="Grimwood J."/>
            <person name="Barry K."/>
            <person name="Healey A."/>
            <person name="Mamidi S."/>
            <person name="Sreedasyam A."/>
            <person name="Shu S."/>
            <person name="Feldman M."/>
            <person name="Wu J."/>
            <person name="Yu Y."/>
            <person name="Chen C."/>
            <person name="Johnson J."/>
            <person name="Rokhsar D."/>
            <person name="Baxter I."/>
            <person name="Schmutz J."/>
            <person name="Brutnell T."/>
            <person name="Kellogg E."/>
        </authorList>
    </citation>
    <scope>NUCLEOTIDE SEQUENCE [LARGE SCALE GENOMIC DNA]</scope>
    <source>
        <strain evidence="2">cv. A10</strain>
    </source>
</reference>
<name>A0A4U6VVA8_SETVI</name>
<dbReference type="Gramene" id="TKW32723">
    <property type="protein sequence ID" value="TKW32723"/>
    <property type="gene ID" value="SEVIR_2G186500v2"/>
</dbReference>
<dbReference type="Proteomes" id="UP000298652">
    <property type="component" value="Chromosome 2"/>
</dbReference>
<dbReference type="EMBL" id="CM016553">
    <property type="protein sequence ID" value="TKW32724.1"/>
    <property type="molecule type" value="Genomic_DNA"/>
</dbReference>
<dbReference type="Gramene" id="TKW32725">
    <property type="protein sequence ID" value="TKW32725"/>
    <property type="gene ID" value="SEVIR_2G186500v2"/>
</dbReference>
<dbReference type="EMBL" id="CM016553">
    <property type="protein sequence ID" value="TKW32723.1"/>
    <property type="molecule type" value="Genomic_DNA"/>
</dbReference>
<evidence type="ECO:0000313" key="1">
    <source>
        <dbReference type="EMBL" id="TKW32723.1"/>
    </source>
</evidence>